<feature type="region of interest" description="Disordered" evidence="1">
    <location>
        <begin position="601"/>
        <end position="643"/>
    </location>
</feature>
<evidence type="ECO:0000313" key="2">
    <source>
        <dbReference type="EMBL" id="CAL1702499.1"/>
    </source>
</evidence>
<feature type="compositionally biased region" description="Basic and acidic residues" evidence="1">
    <location>
        <begin position="678"/>
        <end position="691"/>
    </location>
</feature>
<feature type="compositionally biased region" description="Low complexity" evidence="1">
    <location>
        <begin position="694"/>
        <end position="704"/>
    </location>
</feature>
<reference evidence="3" key="1">
    <citation type="submission" date="2024-04" db="EMBL/GenBank/DDBJ databases">
        <authorList>
            <person name="Shaw F."/>
            <person name="Minotto A."/>
        </authorList>
    </citation>
    <scope>NUCLEOTIDE SEQUENCE [LARGE SCALE GENOMIC DNA]</scope>
</reference>
<feature type="compositionally biased region" description="Low complexity" evidence="1">
    <location>
        <begin position="319"/>
        <end position="339"/>
    </location>
</feature>
<evidence type="ECO:0008006" key="4">
    <source>
        <dbReference type="Google" id="ProtNLM"/>
    </source>
</evidence>
<sequence length="727" mass="76952">MSFASSTASCDAIAVLVLIETSGMMHGLWDNVRAYYLPLLLDTLRSSNPSISMRICWQTTTSMARSEASGATAAPTGNTDSANQIPAIHFDSSSSTSISGASLRHAIETLRSAFQQSRRPCRHLILVAANTPLEDFSGGTQVLHSLAYSLLQNDIRLHMVLSSGPQVQPLRELHQRTLHLQHSPAITPWFEVDSSQYQLLLSGDPVPRPGARSPAPLVVPSQGTSSVPSQSPPRPESLRTMSASSPLPVSSSPPLGSSVTETLLSAIPRVPRGKGNSSPPAQSSEPPRLGLVSYLQQMHGLTKKRTYGSKTSKRGPGGAAATSTAGGSSSAGESSRLAANRPILPRLDLPVNKPHGWTPYPKVSSSDLEKSPGSSSASQKHATSSTSTTSSAVDPSSSEGSRGNHPRRFPWILPAPLPASSGGPAHSPSAKAALLSLEAMSHHHPERSPQIPGSPQSLYSQDMPVSPTTSTPFQQQHSVSASSRLIAGSHSDRSHSHTMQKQSPSASHPAIYGAGVSSAPGVTHQGFPSSQAHHNRTNWNPSPQFDHGYSSHSYHPHYGAMPPTTEDPSDQPFIITPEYEARANAQFEEAVRSGAMEASMTSATLSSSPSAGSPHPLGYSQAPSSGYFPDPGSHGSAFPSAIHSPMGMMTQQQQQMQMQMPVSQGYYHYDAQGAPYVHQDDPGSVGHEDPTRGSSSSHSGPTSSHHLHHHAPSQSGYDSSADRWYGT</sequence>
<feature type="compositionally biased region" description="Low complexity" evidence="1">
    <location>
        <begin position="374"/>
        <end position="398"/>
    </location>
</feature>
<name>A0ABP1D5Q8_9APHY</name>
<gene>
    <name evidence="2" type="ORF">GFSPODELE1_LOCUS4069</name>
</gene>
<feature type="compositionally biased region" description="Low complexity" evidence="1">
    <location>
        <begin position="601"/>
        <end position="614"/>
    </location>
</feature>
<protein>
    <recommendedName>
        <fullName evidence="4">VWFA domain-containing protein</fullName>
    </recommendedName>
</protein>
<feature type="region of interest" description="Disordered" evidence="1">
    <location>
        <begin position="301"/>
        <end position="546"/>
    </location>
</feature>
<proteinExistence type="predicted"/>
<keyword evidence="3" id="KW-1185">Reference proteome</keyword>
<feature type="compositionally biased region" description="Basic residues" evidence="1">
    <location>
        <begin position="301"/>
        <end position="313"/>
    </location>
</feature>
<dbReference type="EMBL" id="OZ037945">
    <property type="protein sequence ID" value="CAL1702499.1"/>
    <property type="molecule type" value="Genomic_DNA"/>
</dbReference>
<feature type="compositionally biased region" description="Low complexity" evidence="1">
    <location>
        <begin position="242"/>
        <end position="259"/>
    </location>
</feature>
<organism evidence="2 3">
    <name type="scientific">Somion occarium</name>
    <dbReference type="NCBI Taxonomy" id="3059160"/>
    <lineage>
        <taxon>Eukaryota</taxon>
        <taxon>Fungi</taxon>
        <taxon>Dikarya</taxon>
        <taxon>Basidiomycota</taxon>
        <taxon>Agaricomycotina</taxon>
        <taxon>Agaricomycetes</taxon>
        <taxon>Polyporales</taxon>
        <taxon>Cerrenaceae</taxon>
        <taxon>Somion</taxon>
    </lineage>
</organism>
<feature type="compositionally biased region" description="Polar residues" evidence="1">
    <location>
        <begin position="497"/>
        <end position="506"/>
    </location>
</feature>
<feature type="region of interest" description="Disordered" evidence="1">
    <location>
        <begin position="673"/>
        <end position="727"/>
    </location>
</feature>
<dbReference type="Proteomes" id="UP001497453">
    <property type="component" value="Chromosome 2"/>
</dbReference>
<evidence type="ECO:0000256" key="1">
    <source>
        <dbReference type="SAM" id="MobiDB-lite"/>
    </source>
</evidence>
<feature type="compositionally biased region" description="Low complexity" evidence="1">
    <location>
        <begin position="418"/>
        <end position="433"/>
    </location>
</feature>
<feature type="compositionally biased region" description="Polar residues" evidence="1">
    <location>
        <begin position="466"/>
        <end position="483"/>
    </location>
</feature>
<feature type="region of interest" description="Disordered" evidence="1">
    <location>
        <begin position="201"/>
        <end position="259"/>
    </location>
</feature>
<evidence type="ECO:0000313" key="3">
    <source>
        <dbReference type="Proteomes" id="UP001497453"/>
    </source>
</evidence>
<accession>A0ABP1D5Q8</accession>
<feature type="compositionally biased region" description="Polar residues" evidence="1">
    <location>
        <begin position="526"/>
        <end position="543"/>
    </location>
</feature>
<feature type="compositionally biased region" description="Polar residues" evidence="1">
    <location>
        <begin position="451"/>
        <end position="460"/>
    </location>
</feature>